<keyword evidence="8" id="KW-1185">Reference proteome</keyword>
<gene>
    <name evidence="6" type="ORF">DWV08_14960</name>
    <name evidence="7" type="ORF">DXU92_09580</name>
</gene>
<evidence type="ECO:0000259" key="5">
    <source>
        <dbReference type="SMART" id="SM01217"/>
    </source>
</evidence>
<dbReference type="Pfam" id="PF00933">
    <property type="entry name" value="Glyco_hydro_3"/>
    <property type="match status" value="1"/>
</dbReference>
<evidence type="ECO:0000313" key="6">
    <source>
        <dbReference type="EMBL" id="AXK46780.1"/>
    </source>
</evidence>
<evidence type="ECO:0000256" key="2">
    <source>
        <dbReference type="ARBA" id="ARBA00022729"/>
    </source>
</evidence>
<feature type="domain" description="Fibronectin type III-like" evidence="5">
    <location>
        <begin position="795"/>
        <end position="870"/>
    </location>
</feature>
<feature type="compositionally biased region" description="Low complexity" evidence="4">
    <location>
        <begin position="354"/>
        <end position="382"/>
    </location>
</feature>
<dbReference type="EMBL" id="QSWH01000004">
    <property type="protein sequence ID" value="RRR22495.1"/>
    <property type="molecule type" value="Genomic_DNA"/>
</dbReference>
<evidence type="ECO:0000256" key="3">
    <source>
        <dbReference type="ARBA" id="ARBA00022801"/>
    </source>
</evidence>
<dbReference type="OrthoDB" id="3187421at2"/>
<dbReference type="InterPro" id="IPR044993">
    <property type="entry name" value="BXL"/>
</dbReference>
<keyword evidence="2" id="KW-0732">Signal</keyword>
<dbReference type="PANTHER" id="PTHR42721:SF3">
    <property type="entry name" value="BETA-D-XYLOSIDASE 5-RELATED"/>
    <property type="match status" value="1"/>
</dbReference>
<dbReference type="EMBL" id="CP031356">
    <property type="protein sequence ID" value="AXK46780.1"/>
    <property type="molecule type" value="Genomic_DNA"/>
</dbReference>
<dbReference type="InterPro" id="IPR001764">
    <property type="entry name" value="Glyco_hydro_3_N"/>
</dbReference>
<sequence length="1010" mass="106165">MSSSPGPAAPAPAPSPADARRLAAARMLVAQMTLAERTAMLHQHSPGVPRLGLAPFVTGTEGVHGVAWKGLATQFPQPVGMAASWDPALMSAAAAVTSVEVRELHAADPRVSLSVWAPVVNTLRHPLWGRTEEAYTEDPLLNAELATGFAHGLRGPGETWRTVPTLKHFLAYSNETDRCVTDSQLSPRVLHEYELPGFVEPVARGVAGSVMLSYNLVNGRPAHITDLLETQLRALLPDPDLLFVVTDAGAPSNLFRAEKVVPDAAEAYAAMLRAGADSFTDHDADPTESIRALTEALERGLIETAHVDRAVVRQLVARARTGELDSLPGFGPDVRDDGTPPTAGSHAVGSHAVGSPAAESHAAPAGAGTATAADATSAPSTRAARRALSREVATRCAVLLAQRAPRALPLPGRRVAVLGEQAHTVLRDWYSGDLHDPVPLAHALADRAHDPQEVRSSRLLERIGLEVVSTGGQPGLPAGAAAGDPVLRGTDSSLRCSRPAADGPAPALPGPAEFEVLDLGEDVLALRETSTGLLVTADDRGQLVAAAERIGGWVVQETFRRTLDGDGTWTLQHTGSGRFVGVEHHTGALVLRSALPSTAARLRPTVHAGIEEQFRAATEGAEAVVLVLGNDPHVHGRETEDRPHARLMAPDRAAAERLAALGEDVPTVLVITSSYPYDLEGLEERVGAVVWSSHAGEAEGEALADLLTGARSFSGRLAQTWPDSSPLPSVLDYDVIGAGATYLYGQGARFPFGHGLALDTPHWSAPEIAADGEHLSVALTLSAPEERRTAGPLHDVVQVYADVPASSFSRRRVQTPATRLLGFATVEVPEAGAREVQLRIPWRRLALYAPDLETWELPDGPVTVRLARSSTRTEARADVQVPAAPCPEPPAGEVIPAHRAERLVGLSYGPATLLTGTELRPRSAAPGTAEFVLPAGTEVVELLTAPRTTGALASRAGTAELIDPEAADPSAAPALPLPHQVAADGARPTGRVRVRLSGPLALRGLRVARP</sequence>
<comment type="similarity">
    <text evidence="1">Belongs to the glycosyl hydrolase 3 family.</text>
</comment>
<dbReference type="SUPFAM" id="SSF50405">
    <property type="entry name" value="Actin-crosslinking proteins"/>
    <property type="match status" value="1"/>
</dbReference>
<dbReference type="InterPro" id="IPR026891">
    <property type="entry name" value="Fn3-like"/>
</dbReference>
<reference evidence="7 9" key="2">
    <citation type="submission" date="2018-08" db="EMBL/GenBank/DDBJ databases">
        <title>Brachybacterium saurashtrense DSM 23186.</title>
        <authorList>
            <person name="Li Y."/>
        </authorList>
    </citation>
    <scope>NUCLEOTIDE SEQUENCE [LARGE SCALE GENOMIC DNA]</scope>
    <source>
        <strain evidence="7 9">DSM 23186</strain>
    </source>
</reference>
<dbReference type="Pfam" id="PF01915">
    <property type="entry name" value="Glyco_hydro_3_C"/>
    <property type="match status" value="1"/>
</dbReference>
<evidence type="ECO:0000256" key="4">
    <source>
        <dbReference type="SAM" id="MobiDB-lite"/>
    </source>
</evidence>
<dbReference type="GO" id="GO:0009044">
    <property type="term" value="F:xylan 1,4-beta-xylosidase activity"/>
    <property type="evidence" value="ECO:0007669"/>
    <property type="project" value="InterPro"/>
</dbReference>
<protein>
    <submittedName>
        <fullName evidence="7">Beta-glucosidase</fullName>
    </submittedName>
</protein>
<name>A0A345YS78_9MICO</name>
<dbReference type="Proteomes" id="UP000282185">
    <property type="component" value="Unassembled WGS sequence"/>
</dbReference>
<dbReference type="SUPFAM" id="SSF51445">
    <property type="entry name" value="(Trans)glycosidases"/>
    <property type="match status" value="1"/>
</dbReference>
<dbReference type="KEGG" id="bsau:DWV08_14960"/>
<dbReference type="InterPro" id="IPR013783">
    <property type="entry name" value="Ig-like_fold"/>
</dbReference>
<dbReference type="GO" id="GO:0045493">
    <property type="term" value="P:xylan catabolic process"/>
    <property type="evidence" value="ECO:0007669"/>
    <property type="project" value="InterPro"/>
</dbReference>
<dbReference type="Gene3D" id="3.20.20.300">
    <property type="entry name" value="Glycoside hydrolase, family 3, N-terminal domain"/>
    <property type="match status" value="2"/>
</dbReference>
<reference evidence="6 8" key="1">
    <citation type="submission" date="2018-07" db="EMBL/GenBank/DDBJ databases">
        <title>Brachybacterium saurashtrense DSM 23186 genome sequence.</title>
        <authorList>
            <person name="Guo L."/>
        </authorList>
    </citation>
    <scope>NUCLEOTIDE SEQUENCE [LARGE SCALE GENOMIC DNA]</scope>
    <source>
        <strain evidence="6 8">DSM 23186</strain>
    </source>
</reference>
<feature type="region of interest" description="Disordered" evidence="4">
    <location>
        <begin position="326"/>
        <end position="386"/>
    </location>
</feature>
<evidence type="ECO:0000313" key="9">
    <source>
        <dbReference type="Proteomes" id="UP000282185"/>
    </source>
</evidence>
<dbReference type="AlphaFoldDB" id="A0A345YS78"/>
<dbReference type="InterPro" id="IPR002772">
    <property type="entry name" value="Glyco_hydro_3_C"/>
</dbReference>
<evidence type="ECO:0000313" key="7">
    <source>
        <dbReference type="EMBL" id="RRR22495.1"/>
    </source>
</evidence>
<dbReference type="GO" id="GO:0031222">
    <property type="term" value="P:arabinan catabolic process"/>
    <property type="evidence" value="ECO:0007669"/>
    <property type="project" value="TreeGrafter"/>
</dbReference>
<dbReference type="RefSeq" id="WP_115414527.1">
    <property type="nucleotide sequence ID" value="NZ_CP031356.1"/>
</dbReference>
<dbReference type="InterPro" id="IPR017853">
    <property type="entry name" value="GH"/>
</dbReference>
<organism evidence="7 9">
    <name type="scientific">Brachybacterium saurashtrense</name>
    <dbReference type="NCBI Taxonomy" id="556288"/>
    <lineage>
        <taxon>Bacteria</taxon>
        <taxon>Bacillati</taxon>
        <taxon>Actinomycetota</taxon>
        <taxon>Actinomycetes</taxon>
        <taxon>Micrococcales</taxon>
        <taxon>Dermabacteraceae</taxon>
        <taxon>Brachybacterium</taxon>
    </lineage>
</organism>
<dbReference type="Pfam" id="PF14310">
    <property type="entry name" value="Fn3-like"/>
    <property type="match status" value="1"/>
</dbReference>
<evidence type="ECO:0000313" key="8">
    <source>
        <dbReference type="Proteomes" id="UP000254236"/>
    </source>
</evidence>
<proteinExistence type="inferred from homology"/>
<dbReference type="Gene3D" id="2.60.40.10">
    <property type="entry name" value="Immunoglobulins"/>
    <property type="match status" value="1"/>
</dbReference>
<dbReference type="SUPFAM" id="SSF52279">
    <property type="entry name" value="Beta-D-glucan exohydrolase, C-terminal domain"/>
    <property type="match status" value="1"/>
</dbReference>
<dbReference type="Gene3D" id="3.40.50.1700">
    <property type="entry name" value="Glycoside hydrolase family 3 C-terminal domain"/>
    <property type="match status" value="1"/>
</dbReference>
<dbReference type="PANTHER" id="PTHR42721">
    <property type="entry name" value="SUGAR HYDROLASE-RELATED"/>
    <property type="match status" value="1"/>
</dbReference>
<dbReference type="GO" id="GO:0046556">
    <property type="term" value="F:alpha-L-arabinofuranosidase activity"/>
    <property type="evidence" value="ECO:0007669"/>
    <property type="project" value="TreeGrafter"/>
</dbReference>
<dbReference type="Gene3D" id="2.60.120.380">
    <property type="match status" value="1"/>
</dbReference>
<accession>A0A345YS78</accession>
<evidence type="ECO:0000256" key="1">
    <source>
        <dbReference type="ARBA" id="ARBA00005336"/>
    </source>
</evidence>
<dbReference type="Proteomes" id="UP000254236">
    <property type="component" value="Chromosome"/>
</dbReference>
<dbReference type="InterPro" id="IPR008999">
    <property type="entry name" value="Actin-crosslinking"/>
</dbReference>
<dbReference type="InterPro" id="IPR036962">
    <property type="entry name" value="Glyco_hydro_3_N_sf"/>
</dbReference>
<dbReference type="InterPro" id="IPR036881">
    <property type="entry name" value="Glyco_hydro_3_C_sf"/>
</dbReference>
<dbReference type="SMART" id="SM01217">
    <property type="entry name" value="Fn3_like"/>
    <property type="match status" value="1"/>
</dbReference>
<keyword evidence="3" id="KW-0378">Hydrolase</keyword>